<evidence type="ECO:0000313" key="1">
    <source>
        <dbReference type="EMBL" id="AKA67710.1"/>
    </source>
</evidence>
<organism evidence="1 2">
    <name type="scientific">Clostridium scatologenes</name>
    <dbReference type="NCBI Taxonomy" id="1548"/>
    <lineage>
        <taxon>Bacteria</taxon>
        <taxon>Bacillati</taxon>
        <taxon>Bacillota</taxon>
        <taxon>Clostridia</taxon>
        <taxon>Eubacteriales</taxon>
        <taxon>Clostridiaceae</taxon>
        <taxon>Clostridium</taxon>
    </lineage>
</organism>
<sequence>MVKIDLKVNQGSPQYSCSSCSDCQSVFGKSLCSIKNRGCCWYFPKFTLYEIHKMAKEEDGLKILNSIVRLPKVKIYNYYIHAKGYFDEIGYTRYIKTEHVYDVSLKDKSIFFRACPFVNQGIGCMLPEKYRSYVCNFFICAEVVKKVEKYDEFKKYINERTNYVRWIEWENFSLEEFLAEKKLNLEDNFEEVIDILKDMPLEKYEFRSLKPIVAIKKLSDYEKKKISIKKVF</sequence>
<accession>A0A0E3JM63</accession>
<dbReference type="STRING" id="1548.CSCA_0585"/>
<dbReference type="KEGG" id="csq:CSCA_0585"/>
<reference evidence="1 2" key="1">
    <citation type="journal article" date="2015" name="J. Biotechnol.">
        <title>Complete genome sequence of a malodorant-producing acetogen, Clostridium scatologenes ATCC 25775(T).</title>
        <authorList>
            <person name="Zhu Z."/>
            <person name="Guo T."/>
            <person name="Zheng H."/>
            <person name="Song T."/>
            <person name="Ouyang P."/>
            <person name="Xie J."/>
        </authorList>
    </citation>
    <scope>NUCLEOTIDE SEQUENCE [LARGE SCALE GENOMIC DNA]</scope>
    <source>
        <strain evidence="1 2">ATCC 25775</strain>
    </source>
</reference>
<dbReference type="RefSeq" id="WP_029163646.1">
    <property type="nucleotide sequence ID" value="NZ_CP009933.1"/>
</dbReference>
<protein>
    <submittedName>
        <fullName evidence="1">Uncharacterized protein</fullName>
    </submittedName>
</protein>
<dbReference type="HOGENOM" id="CLU_1239669_0_0_9"/>
<dbReference type="EMBL" id="CP009933">
    <property type="protein sequence ID" value="AKA67710.1"/>
    <property type="molecule type" value="Genomic_DNA"/>
</dbReference>
<dbReference type="AlphaFoldDB" id="A0A0E3JM63"/>
<name>A0A0E3JM63_CLOSL</name>
<dbReference type="Proteomes" id="UP000033115">
    <property type="component" value="Chromosome"/>
</dbReference>
<gene>
    <name evidence="1" type="ORF">CSCA_0585</name>
</gene>
<evidence type="ECO:0000313" key="2">
    <source>
        <dbReference type="Proteomes" id="UP000033115"/>
    </source>
</evidence>
<keyword evidence="2" id="KW-1185">Reference proteome</keyword>
<proteinExistence type="predicted"/>